<feature type="transmembrane region" description="Helical" evidence="1">
    <location>
        <begin position="204"/>
        <end position="221"/>
    </location>
</feature>
<feature type="transmembrane region" description="Helical" evidence="1">
    <location>
        <begin position="289"/>
        <end position="308"/>
    </location>
</feature>
<proteinExistence type="predicted"/>
<feature type="transmembrane region" description="Helical" evidence="1">
    <location>
        <begin position="328"/>
        <end position="349"/>
    </location>
</feature>
<accession>A0A1S2LRZ5</accession>
<feature type="transmembrane region" description="Helical" evidence="1">
    <location>
        <begin position="32"/>
        <end position="51"/>
    </location>
</feature>
<keyword evidence="1" id="KW-0472">Membrane</keyword>
<feature type="transmembrane region" description="Helical" evidence="1">
    <location>
        <begin position="151"/>
        <end position="170"/>
    </location>
</feature>
<comment type="caution">
    <text evidence="2">The sequence shown here is derived from an EMBL/GenBank/DDBJ whole genome shotgun (WGS) entry which is preliminary data.</text>
</comment>
<sequence length="360" mass="40792">MKNQAGHPFIAFLLSVIPGGGQFYYGNSLRGMFYFFATIGFIALGIGLTIITGSEVFLLLALIGVAIYLFSFVDTIIVGIRRPRAMNYQDGAVQESSSESERFFTIVLSFIPGVGHFQLGLMNRGFTFLTAFLGAAIMIFFTSIILRQGAFLIFMAFLPVVWVYSFFDAIQHLNRKQRGETLEDRSFLDDIENRREDGRKSKSIATLLSIFPGAGHLYLGYQQRGIQLMAAFLFSLYILDTLRLGIFLFLIPIIWFYSFFDGLQKASKHGEGPIEDTPIITYFVNYQRWIGIALMVLGLFYMFDRVFIPSIAPKLVDILNVDIRRWYYDYFQIVIVCILLIGGGFKLMIGSKTRKGSDVS</sequence>
<evidence type="ECO:0008006" key="4">
    <source>
        <dbReference type="Google" id="ProtNLM"/>
    </source>
</evidence>
<protein>
    <recommendedName>
        <fullName evidence="4">Multi-TM2 domain-containing protein</fullName>
    </recommendedName>
</protein>
<dbReference type="EMBL" id="MLQR01000020">
    <property type="protein sequence ID" value="OIJ14427.1"/>
    <property type="molecule type" value="Genomic_DNA"/>
</dbReference>
<dbReference type="OrthoDB" id="82335at2"/>
<keyword evidence="3" id="KW-1185">Reference proteome</keyword>
<feature type="transmembrane region" description="Helical" evidence="1">
    <location>
        <begin position="6"/>
        <end position="25"/>
    </location>
</feature>
<dbReference type="AlphaFoldDB" id="A0A1S2LRZ5"/>
<dbReference type="Proteomes" id="UP000179524">
    <property type="component" value="Unassembled WGS sequence"/>
</dbReference>
<organism evidence="2 3">
    <name type="scientific">Anaerobacillus alkalilacustris</name>
    <dbReference type="NCBI Taxonomy" id="393763"/>
    <lineage>
        <taxon>Bacteria</taxon>
        <taxon>Bacillati</taxon>
        <taxon>Bacillota</taxon>
        <taxon>Bacilli</taxon>
        <taxon>Bacillales</taxon>
        <taxon>Bacillaceae</taxon>
        <taxon>Anaerobacillus</taxon>
    </lineage>
</organism>
<evidence type="ECO:0000256" key="1">
    <source>
        <dbReference type="SAM" id="Phobius"/>
    </source>
</evidence>
<feature type="transmembrane region" description="Helical" evidence="1">
    <location>
        <begin position="126"/>
        <end position="145"/>
    </location>
</feature>
<evidence type="ECO:0000313" key="3">
    <source>
        <dbReference type="Proteomes" id="UP000179524"/>
    </source>
</evidence>
<dbReference type="RefSeq" id="WP_071309228.1">
    <property type="nucleotide sequence ID" value="NZ_MLQR01000020.1"/>
</dbReference>
<keyword evidence="1" id="KW-0812">Transmembrane</keyword>
<evidence type="ECO:0000313" key="2">
    <source>
        <dbReference type="EMBL" id="OIJ14427.1"/>
    </source>
</evidence>
<reference evidence="2 3" key="1">
    <citation type="submission" date="2016-10" db="EMBL/GenBank/DDBJ databases">
        <title>Draft genome sequences of four alkaliphilic bacteria belonging to the Anaerobacillus genus.</title>
        <authorList>
            <person name="Bassil N.M."/>
            <person name="Lloyd J.R."/>
        </authorList>
    </citation>
    <scope>NUCLEOTIDE SEQUENCE [LARGE SCALE GENOMIC DNA]</scope>
    <source>
        <strain evidence="2 3">DSM 18345</strain>
    </source>
</reference>
<feature type="transmembrane region" description="Helical" evidence="1">
    <location>
        <begin position="57"/>
        <end position="80"/>
    </location>
</feature>
<feature type="transmembrane region" description="Helical" evidence="1">
    <location>
        <begin position="241"/>
        <end position="260"/>
    </location>
</feature>
<gene>
    <name evidence="2" type="ORF">BKP37_08300</name>
</gene>
<keyword evidence="1" id="KW-1133">Transmembrane helix</keyword>
<name>A0A1S2LRZ5_9BACI</name>